<protein>
    <submittedName>
        <fullName evidence="8">AcrR family transcriptional regulator</fullName>
    </submittedName>
</protein>
<dbReference type="GO" id="GO:0003700">
    <property type="term" value="F:DNA-binding transcription factor activity"/>
    <property type="evidence" value="ECO:0007669"/>
    <property type="project" value="TreeGrafter"/>
</dbReference>
<evidence type="ECO:0000313" key="9">
    <source>
        <dbReference type="Proteomes" id="UP000545037"/>
    </source>
</evidence>
<dbReference type="Pfam" id="PF17932">
    <property type="entry name" value="TetR_C_24"/>
    <property type="match status" value="1"/>
</dbReference>
<dbReference type="Proteomes" id="UP000545037">
    <property type="component" value="Unassembled WGS sequence"/>
</dbReference>
<keyword evidence="2" id="KW-0805">Transcription regulation</keyword>
<dbReference type="Pfam" id="PF00440">
    <property type="entry name" value="TetR_N"/>
    <property type="match status" value="1"/>
</dbReference>
<evidence type="ECO:0000256" key="2">
    <source>
        <dbReference type="ARBA" id="ARBA00023015"/>
    </source>
</evidence>
<evidence type="ECO:0000256" key="3">
    <source>
        <dbReference type="ARBA" id="ARBA00023125"/>
    </source>
</evidence>
<feature type="compositionally biased region" description="Polar residues" evidence="6">
    <location>
        <begin position="14"/>
        <end position="25"/>
    </location>
</feature>
<evidence type="ECO:0000256" key="5">
    <source>
        <dbReference type="PROSITE-ProRule" id="PRU00335"/>
    </source>
</evidence>
<evidence type="ECO:0000259" key="7">
    <source>
        <dbReference type="PROSITE" id="PS50977"/>
    </source>
</evidence>
<evidence type="ECO:0000256" key="6">
    <source>
        <dbReference type="SAM" id="MobiDB-lite"/>
    </source>
</evidence>
<keyword evidence="1" id="KW-0678">Repressor</keyword>
<comment type="caution">
    <text evidence="8">The sequence shown here is derived from an EMBL/GenBank/DDBJ whole genome shotgun (WGS) entry which is preliminary data.</text>
</comment>
<feature type="region of interest" description="Disordered" evidence="6">
    <location>
        <begin position="1"/>
        <end position="42"/>
    </location>
</feature>
<dbReference type="InterPro" id="IPR041490">
    <property type="entry name" value="KstR2_TetR_C"/>
</dbReference>
<dbReference type="RefSeq" id="WP_246347924.1">
    <property type="nucleotide sequence ID" value="NZ_JACHOR010000006.1"/>
</dbReference>
<reference evidence="8 9" key="1">
    <citation type="submission" date="2020-08" db="EMBL/GenBank/DDBJ databases">
        <title>Genomic Encyclopedia of Type Strains, Phase IV (KMG-IV): sequencing the most valuable type-strain genomes for metagenomic binning, comparative biology and taxonomic classification.</title>
        <authorList>
            <person name="Goeker M."/>
        </authorList>
    </citation>
    <scope>NUCLEOTIDE SEQUENCE [LARGE SCALE GENOMIC DNA]</scope>
    <source>
        <strain evidence="8 9">DSM 4737</strain>
    </source>
</reference>
<evidence type="ECO:0000313" key="8">
    <source>
        <dbReference type="EMBL" id="MBB5747583.1"/>
    </source>
</evidence>
<organism evidence="8 9">
    <name type="scientific">Brevundimonas variabilis</name>
    <dbReference type="NCBI Taxonomy" id="74312"/>
    <lineage>
        <taxon>Bacteria</taxon>
        <taxon>Pseudomonadati</taxon>
        <taxon>Pseudomonadota</taxon>
        <taxon>Alphaproteobacteria</taxon>
        <taxon>Caulobacterales</taxon>
        <taxon>Caulobacteraceae</taxon>
        <taxon>Brevundimonas</taxon>
    </lineage>
</organism>
<proteinExistence type="predicted"/>
<dbReference type="InterPro" id="IPR050109">
    <property type="entry name" value="HTH-type_TetR-like_transc_reg"/>
</dbReference>
<accession>A0A7W9FHD6</accession>
<keyword evidence="3 5" id="KW-0238">DNA-binding</keyword>
<keyword evidence="4" id="KW-0804">Transcription</keyword>
<dbReference type="SUPFAM" id="SSF48498">
    <property type="entry name" value="Tetracyclin repressor-like, C-terminal domain"/>
    <property type="match status" value="1"/>
</dbReference>
<dbReference type="AlphaFoldDB" id="A0A7W9FHD6"/>
<keyword evidence="9" id="KW-1185">Reference proteome</keyword>
<gene>
    <name evidence="8" type="ORF">GGR13_003211</name>
</gene>
<sequence>MDTKIGLSVIPRLSSETMSPTSDKTSGIGKRRSAAKEESSDAYKRRRREIAEAAVRVFDRLGLQGSSISAVAAELGIDRASVYYYISSKEELFDEVLRAVAERNSQIATEIASSKLPPPEKLWNLIVAIMESYGEHYPLLFIYIRENLSRVSGNRSKWSSDMRQVNRIIENAFIDIIEEGYADETLRNVGPSRVVAYGMLGVVGWTHRWYRPETSPQTAREIGQTYADMMVTGMRASS</sequence>
<dbReference type="PROSITE" id="PS50977">
    <property type="entry name" value="HTH_TETR_2"/>
    <property type="match status" value="1"/>
</dbReference>
<dbReference type="Gene3D" id="1.10.10.60">
    <property type="entry name" value="Homeodomain-like"/>
    <property type="match status" value="1"/>
</dbReference>
<evidence type="ECO:0000256" key="4">
    <source>
        <dbReference type="ARBA" id="ARBA00023163"/>
    </source>
</evidence>
<dbReference type="PRINTS" id="PR00455">
    <property type="entry name" value="HTHTETR"/>
</dbReference>
<dbReference type="GO" id="GO:0000976">
    <property type="term" value="F:transcription cis-regulatory region binding"/>
    <property type="evidence" value="ECO:0007669"/>
    <property type="project" value="TreeGrafter"/>
</dbReference>
<dbReference type="InterPro" id="IPR009057">
    <property type="entry name" value="Homeodomain-like_sf"/>
</dbReference>
<name>A0A7W9FHD6_9CAUL</name>
<dbReference type="InterPro" id="IPR001647">
    <property type="entry name" value="HTH_TetR"/>
</dbReference>
<dbReference type="InterPro" id="IPR036271">
    <property type="entry name" value="Tet_transcr_reg_TetR-rel_C_sf"/>
</dbReference>
<dbReference type="EMBL" id="JACHOR010000006">
    <property type="protein sequence ID" value="MBB5747583.1"/>
    <property type="molecule type" value="Genomic_DNA"/>
</dbReference>
<evidence type="ECO:0000256" key="1">
    <source>
        <dbReference type="ARBA" id="ARBA00022491"/>
    </source>
</evidence>
<dbReference type="SUPFAM" id="SSF46689">
    <property type="entry name" value="Homeodomain-like"/>
    <property type="match status" value="1"/>
</dbReference>
<dbReference type="PANTHER" id="PTHR30055:SF175">
    <property type="entry name" value="HTH-TYPE TRANSCRIPTIONAL REPRESSOR KSTR2"/>
    <property type="match status" value="1"/>
</dbReference>
<feature type="DNA-binding region" description="H-T-H motif" evidence="5">
    <location>
        <begin position="67"/>
        <end position="86"/>
    </location>
</feature>
<dbReference type="Gene3D" id="1.10.357.10">
    <property type="entry name" value="Tetracycline Repressor, domain 2"/>
    <property type="match status" value="1"/>
</dbReference>
<dbReference type="PANTHER" id="PTHR30055">
    <property type="entry name" value="HTH-TYPE TRANSCRIPTIONAL REGULATOR RUTR"/>
    <property type="match status" value="1"/>
</dbReference>
<feature type="domain" description="HTH tetR-type" evidence="7">
    <location>
        <begin position="44"/>
        <end position="104"/>
    </location>
</feature>